<reference evidence="2" key="1">
    <citation type="submission" date="2017-09" db="EMBL/GenBank/DDBJ databases">
        <title>Your Publication.</title>
        <authorList>
            <person name="Keepers K.G."/>
            <person name="Pogoda C.S."/>
            <person name="Hamsher S.E."/>
            <person name="Stepanek J.G."/>
            <person name="Kane N.C."/>
            <person name="Kociolek J.P."/>
        </authorList>
    </citation>
    <scope>NUCLEOTIDE SEQUENCE</scope>
</reference>
<sequence length="217" mass="26344">MNKAKSNPFVLIIKLEKEKIKNFKRRIKKEFRLSQNRSIEVLIKKLNPILKGWANYYRSSYHSQEVFQSIGHYVYQRWWIWARKKHRRRSKHWIYSKYVFKTPKRSWRIGASEKMFLFDMTLAKQIKVKNLKNNVNPYLDEEYYTSRSFIRNADRFRKAIYKLHNFKCVECGQALYGEEDIHLHHVIPRKDGGQYTLEKIVPVHAICHESITYAKNE</sequence>
<evidence type="ECO:0000313" key="2">
    <source>
        <dbReference type="EMBL" id="AVR57695.1"/>
    </source>
</evidence>
<dbReference type="GO" id="GO:0004519">
    <property type="term" value="F:endonuclease activity"/>
    <property type="evidence" value="ECO:0007669"/>
    <property type="project" value="InterPro"/>
</dbReference>
<geneLocation type="mitochondrion" evidence="2"/>
<organism evidence="2">
    <name type="scientific">Halamphora calidilacuna</name>
    <dbReference type="NCBI Taxonomy" id="2133758"/>
    <lineage>
        <taxon>Eukaryota</taxon>
        <taxon>Sar</taxon>
        <taxon>Stramenopiles</taxon>
        <taxon>Ochrophyta</taxon>
        <taxon>Bacillariophyta</taxon>
        <taxon>Bacillariophyceae</taxon>
        <taxon>Bacillariophycidae</taxon>
        <taxon>Naviculales</taxon>
        <taxon>Amphipleuraceae</taxon>
        <taxon>Halamphora</taxon>
    </lineage>
</organism>
<dbReference type="Pfam" id="PF01844">
    <property type="entry name" value="HNH"/>
    <property type="match status" value="1"/>
</dbReference>
<dbReference type="SMART" id="SM00507">
    <property type="entry name" value="HNHc"/>
    <property type="match status" value="1"/>
</dbReference>
<dbReference type="GO" id="GO:0003676">
    <property type="term" value="F:nucleic acid binding"/>
    <property type="evidence" value="ECO:0007669"/>
    <property type="project" value="InterPro"/>
</dbReference>
<dbReference type="InterPro" id="IPR002711">
    <property type="entry name" value="HNH"/>
</dbReference>
<dbReference type="GO" id="GO:0008270">
    <property type="term" value="F:zinc ion binding"/>
    <property type="evidence" value="ECO:0007669"/>
    <property type="project" value="InterPro"/>
</dbReference>
<protein>
    <recommendedName>
        <fullName evidence="1">HNH nuclease domain-containing protein</fullName>
    </recommendedName>
</protein>
<dbReference type="Gene3D" id="1.10.30.50">
    <property type="match status" value="1"/>
</dbReference>
<keyword evidence="2" id="KW-0496">Mitochondrion</keyword>
<gene>
    <name evidence="2" type="primary">AI1</name>
</gene>
<dbReference type="AlphaFoldDB" id="A0A2R4A3P0"/>
<name>A0A2R4A3P0_9STRA</name>
<accession>A0A2R4A3P0</accession>
<dbReference type="CDD" id="cd00085">
    <property type="entry name" value="HNHc"/>
    <property type="match status" value="1"/>
</dbReference>
<evidence type="ECO:0000259" key="1">
    <source>
        <dbReference type="SMART" id="SM00507"/>
    </source>
</evidence>
<dbReference type="InterPro" id="IPR003615">
    <property type="entry name" value="HNH_nuc"/>
</dbReference>
<dbReference type="InterPro" id="IPR013597">
    <property type="entry name" value="Mat_intron_G2"/>
</dbReference>
<dbReference type="EMBL" id="MF997424">
    <property type="protein sequence ID" value="AVR57695.1"/>
    <property type="molecule type" value="Genomic_DNA"/>
</dbReference>
<feature type="domain" description="HNH nuclease" evidence="1">
    <location>
        <begin position="155"/>
        <end position="209"/>
    </location>
</feature>
<proteinExistence type="predicted"/>
<dbReference type="Pfam" id="PF08388">
    <property type="entry name" value="GIIM"/>
    <property type="match status" value="1"/>
</dbReference>